<proteinExistence type="predicted"/>
<dbReference type="EMBL" id="CAJJDO010000137">
    <property type="protein sequence ID" value="CAD8204340.1"/>
    <property type="molecule type" value="Genomic_DNA"/>
</dbReference>
<sequence length="63" mass="7612">MEFNLFLEYQMIINEDQTKVLKQMIDHENENQVHAQTTNAMIFYQLMIKQALNYQECVTNIKK</sequence>
<comment type="caution">
    <text evidence="1">The sequence shown here is derived from an EMBL/GenBank/DDBJ whole genome shotgun (WGS) entry which is preliminary data.</text>
</comment>
<name>A0A8S1XTD0_9CILI</name>
<accession>A0A8S1XTD0</accession>
<keyword evidence="2" id="KW-1185">Reference proteome</keyword>
<gene>
    <name evidence="1" type="ORF">PPENT_87.1.T1370015</name>
</gene>
<evidence type="ECO:0000313" key="2">
    <source>
        <dbReference type="Proteomes" id="UP000689195"/>
    </source>
</evidence>
<protein>
    <submittedName>
        <fullName evidence="1">Uncharacterized protein</fullName>
    </submittedName>
</protein>
<reference evidence="1" key="1">
    <citation type="submission" date="2021-01" db="EMBL/GenBank/DDBJ databases">
        <authorList>
            <consortium name="Genoscope - CEA"/>
            <person name="William W."/>
        </authorList>
    </citation>
    <scope>NUCLEOTIDE SEQUENCE</scope>
</reference>
<evidence type="ECO:0000313" key="1">
    <source>
        <dbReference type="EMBL" id="CAD8204340.1"/>
    </source>
</evidence>
<organism evidence="1 2">
    <name type="scientific">Paramecium pentaurelia</name>
    <dbReference type="NCBI Taxonomy" id="43138"/>
    <lineage>
        <taxon>Eukaryota</taxon>
        <taxon>Sar</taxon>
        <taxon>Alveolata</taxon>
        <taxon>Ciliophora</taxon>
        <taxon>Intramacronucleata</taxon>
        <taxon>Oligohymenophorea</taxon>
        <taxon>Peniculida</taxon>
        <taxon>Parameciidae</taxon>
        <taxon>Paramecium</taxon>
    </lineage>
</organism>
<dbReference type="Proteomes" id="UP000689195">
    <property type="component" value="Unassembled WGS sequence"/>
</dbReference>
<dbReference type="AlphaFoldDB" id="A0A8S1XTD0"/>